<comment type="catalytic activity">
    <reaction evidence="11">
        <text>7,8-dihydroneopterin 3'-triphosphate + H2O = 6-carboxy-5,6,7,8-tetrahydropterin + triphosphate + acetaldehyde + 2 H(+)</text>
        <dbReference type="Rhea" id="RHEA:27966"/>
        <dbReference type="ChEBI" id="CHEBI:15343"/>
        <dbReference type="ChEBI" id="CHEBI:15377"/>
        <dbReference type="ChEBI" id="CHEBI:15378"/>
        <dbReference type="ChEBI" id="CHEBI:18036"/>
        <dbReference type="ChEBI" id="CHEBI:58462"/>
        <dbReference type="ChEBI" id="CHEBI:61032"/>
        <dbReference type="EC" id="4.1.2.50"/>
    </reaction>
</comment>
<dbReference type="EMBL" id="CP049811">
    <property type="protein sequence ID" value="QIK41773.1"/>
    <property type="molecule type" value="Genomic_DNA"/>
</dbReference>
<evidence type="ECO:0000256" key="11">
    <source>
        <dbReference type="ARBA" id="ARBA00048807"/>
    </source>
</evidence>
<keyword evidence="9" id="KW-0456">Lyase</keyword>
<gene>
    <name evidence="12" type="ORF">G8E03_14030</name>
</gene>
<dbReference type="Gene3D" id="3.30.479.10">
    <property type="entry name" value="6-pyruvoyl tetrahydropterin synthase/QueD"/>
    <property type="match status" value="1"/>
</dbReference>
<dbReference type="EC" id="4.1.2.50" evidence="5"/>
<proteinExistence type="inferred from homology"/>
<dbReference type="InterPro" id="IPR007115">
    <property type="entry name" value="6-PTP_synth/QueD"/>
</dbReference>
<evidence type="ECO:0000256" key="3">
    <source>
        <dbReference type="ARBA" id="ARBA00005061"/>
    </source>
</evidence>
<sequence length="130" mass="14040">MFAVEVRDHIMIAHSLKGDVFGPAQAMHGATFVVDVTFFRETLSEDNIVVDMGRAHDVLKAVLSPLNYSNLDEVFPGKVTTTEFLCHHIHGEIAQAAARGALGPGADGLSALRITLNESHVAKAWYEAAL</sequence>
<dbReference type="Pfam" id="PF01242">
    <property type="entry name" value="PTPS"/>
    <property type="match status" value="1"/>
</dbReference>
<keyword evidence="7" id="KW-0479">Metal-binding</keyword>
<accession>A0A6G7VNW4</accession>
<evidence type="ECO:0000256" key="5">
    <source>
        <dbReference type="ARBA" id="ARBA00012982"/>
    </source>
</evidence>
<evidence type="ECO:0000256" key="10">
    <source>
        <dbReference type="ARBA" id="ARBA00031449"/>
    </source>
</evidence>
<dbReference type="GO" id="GO:0046872">
    <property type="term" value="F:metal ion binding"/>
    <property type="evidence" value="ECO:0007669"/>
    <property type="project" value="UniProtKB-KW"/>
</dbReference>
<evidence type="ECO:0000256" key="1">
    <source>
        <dbReference type="ARBA" id="ARBA00001947"/>
    </source>
</evidence>
<dbReference type="UniPathway" id="UPA00391"/>
<protein>
    <recommendedName>
        <fullName evidence="6">6-carboxy-5,6,7,8-tetrahydropterin synthase</fullName>
        <ecNumber evidence="5">4.1.2.50</ecNumber>
    </recommendedName>
    <alternativeName>
        <fullName evidence="10">Queuosine biosynthesis protein QueD</fullName>
    </alternativeName>
</protein>
<evidence type="ECO:0000256" key="9">
    <source>
        <dbReference type="ARBA" id="ARBA00023239"/>
    </source>
</evidence>
<evidence type="ECO:0000256" key="2">
    <source>
        <dbReference type="ARBA" id="ARBA00002285"/>
    </source>
</evidence>
<dbReference type="RefSeq" id="WP_166193204.1">
    <property type="nucleotide sequence ID" value="NZ_CP049811.1"/>
</dbReference>
<reference evidence="12 13" key="1">
    <citation type="submission" date="2020-03" db="EMBL/GenBank/DDBJ databases">
        <title>Complete genome sequence of Monaibacterium sp. ALG8 with diverse plasmids.</title>
        <authorList>
            <person name="Sun C."/>
        </authorList>
    </citation>
    <scope>NUCLEOTIDE SEQUENCE [LARGE SCALE GENOMIC DNA]</scope>
    <source>
        <strain evidence="12 13">ALG8</strain>
    </source>
</reference>
<keyword evidence="8" id="KW-0862">Zinc</keyword>
<comment type="pathway">
    <text evidence="3">Purine metabolism; 7-cyano-7-deazaguanine biosynthesis.</text>
</comment>
<name>A0A6G7VNW4_9RHOB</name>
<dbReference type="AlphaFoldDB" id="A0A6G7VNW4"/>
<keyword evidence="13" id="KW-1185">Reference proteome</keyword>
<comment type="similarity">
    <text evidence="4">Belongs to the PTPS family. QueD subfamily.</text>
</comment>
<dbReference type="GO" id="GO:0070497">
    <property type="term" value="F:6-carboxytetrahydropterin synthase activity"/>
    <property type="evidence" value="ECO:0007669"/>
    <property type="project" value="UniProtKB-EC"/>
</dbReference>
<evidence type="ECO:0000256" key="4">
    <source>
        <dbReference type="ARBA" id="ARBA00008900"/>
    </source>
</evidence>
<dbReference type="SUPFAM" id="SSF55620">
    <property type="entry name" value="Tetrahydrobiopterin biosynthesis enzymes-like"/>
    <property type="match status" value="1"/>
</dbReference>
<comment type="function">
    <text evidence="2">Catalyzes the conversion of 7,8-dihydroneopterin triphosphate (H2NTP) to 6-carboxy-5,6,7,8-tetrahydropterin (CPH4) and acetaldehyde.</text>
</comment>
<dbReference type="KEGG" id="mon:G8E03_14030"/>
<dbReference type="InterPro" id="IPR038418">
    <property type="entry name" value="6-PTP_synth/QueD_sf"/>
</dbReference>
<evidence type="ECO:0000256" key="8">
    <source>
        <dbReference type="ARBA" id="ARBA00022833"/>
    </source>
</evidence>
<organism evidence="12 13">
    <name type="scientific">Pontivivens nitratireducens</name>
    <dbReference type="NCBI Taxonomy" id="2758038"/>
    <lineage>
        <taxon>Bacteria</taxon>
        <taxon>Pseudomonadati</taxon>
        <taxon>Pseudomonadota</taxon>
        <taxon>Alphaproteobacteria</taxon>
        <taxon>Rhodobacterales</taxon>
        <taxon>Paracoccaceae</taxon>
        <taxon>Pontivivens</taxon>
    </lineage>
</organism>
<evidence type="ECO:0000313" key="13">
    <source>
        <dbReference type="Proteomes" id="UP000500791"/>
    </source>
</evidence>
<evidence type="ECO:0000256" key="6">
    <source>
        <dbReference type="ARBA" id="ARBA00018141"/>
    </source>
</evidence>
<comment type="cofactor">
    <cofactor evidence="1">
        <name>Zn(2+)</name>
        <dbReference type="ChEBI" id="CHEBI:29105"/>
    </cofactor>
</comment>
<evidence type="ECO:0000256" key="7">
    <source>
        <dbReference type="ARBA" id="ARBA00022723"/>
    </source>
</evidence>
<dbReference type="Proteomes" id="UP000500791">
    <property type="component" value="Chromosome"/>
</dbReference>
<dbReference type="PANTHER" id="PTHR12589:SF7">
    <property type="entry name" value="6-PYRUVOYL TETRAHYDROBIOPTERIN SYNTHASE"/>
    <property type="match status" value="1"/>
</dbReference>
<dbReference type="PANTHER" id="PTHR12589">
    <property type="entry name" value="PYRUVOYL TETRAHYDROBIOPTERIN SYNTHASE"/>
    <property type="match status" value="1"/>
</dbReference>
<evidence type="ECO:0000313" key="12">
    <source>
        <dbReference type="EMBL" id="QIK41773.1"/>
    </source>
</evidence>